<protein>
    <submittedName>
        <fullName evidence="1">Uncharacterized protein</fullName>
    </submittedName>
</protein>
<reference evidence="2" key="1">
    <citation type="journal article" date="2023" name="Front. Plant Sci.">
        <title>Chromosomal-level genome assembly of Melastoma candidum provides insights into trichome evolution.</title>
        <authorList>
            <person name="Zhong Y."/>
            <person name="Wu W."/>
            <person name="Sun C."/>
            <person name="Zou P."/>
            <person name="Liu Y."/>
            <person name="Dai S."/>
            <person name="Zhou R."/>
        </authorList>
    </citation>
    <scope>NUCLEOTIDE SEQUENCE [LARGE SCALE GENOMIC DNA]</scope>
</reference>
<proteinExistence type="predicted"/>
<evidence type="ECO:0000313" key="1">
    <source>
        <dbReference type="EMBL" id="KAI4388864.1"/>
    </source>
</evidence>
<organism evidence="1 2">
    <name type="scientific">Melastoma candidum</name>
    <dbReference type="NCBI Taxonomy" id="119954"/>
    <lineage>
        <taxon>Eukaryota</taxon>
        <taxon>Viridiplantae</taxon>
        <taxon>Streptophyta</taxon>
        <taxon>Embryophyta</taxon>
        <taxon>Tracheophyta</taxon>
        <taxon>Spermatophyta</taxon>
        <taxon>Magnoliopsida</taxon>
        <taxon>eudicotyledons</taxon>
        <taxon>Gunneridae</taxon>
        <taxon>Pentapetalae</taxon>
        <taxon>rosids</taxon>
        <taxon>malvids</taxon>
        <taxon>Myrtales</taxon>
        <taxon>Melastomataceae</taxon>
        <taxon>Melastomatoideae</taxon>
        <taxon>Melastomateae</taxon>
        <taxon>Melastoma</taxon>
    </lineage>
</organism>
<keyword evidence="2" id="KW-1185">Reference proteome</keyword>
<accession>A0ACB9SG96</accession>
<sequence length="523" mass="58827">MDTDMKSEAPLKTREQTEAGQASETTSEAFVCQQSEGNIGANDLLHDEDPSLEEQFDKKVTMEENDVKIDHMARARAVPPALDEFKSKTYNSRSKSGNGHAESVVLRVEPGGDEHNYASAAKGAKVLASNKEAKGASNILIRDKDKYLRNPCSAEKKFVIVELSDETFVDTIAIANLEHYSSNPKEFELLGSLVYPADLWVTLGSFTASNAKQVQRLSLPEPKWVRYLKVELLSHYGTEFYCTLSICEVYGVDAVEKMLEDLITVPENPFKNLGEARIEKVESSHPEPADDGHLDKDLGGTVESDTTEFFDGKFQPLKTSAQPVEEGRQQVGRMPGDLVLKILMQKVQSVDLNLSILERYIEEMNSRYGRIFKDIDDDIVNKDLIIEKISSEIRSLIDNKELMDKDLEELLSWKVLVVARHLDDLQKDNAILRAQVEKVRRDQTWMENKSIVAFVACVVFMLVSITRLMVETAARVYTVLSGHHTEEDKDENKNKARKFCCPGGPSWFLLLLSCSTTVFIFSL</sequence>
<evidence type="ECO:0000313" key="2">
    <source>
        <dbReference type="Proteomes" id="UP001057402"/>
    </source>
</evidence>
<name>A0ACB9SG96_9MYRT</name>
<comment type="caution">
    <text evidence="1">The sequence shown here is derived from an EMBL/GenBank/DDBJ whole genome shotgun (WGS) entry which is preliminary data.</text>
</comment>
<dbReference type="EMBL" id="CM042880">
    <property type="protein sequence ID" value="KAI4388864.1"/>
    <property type="molecule type" value="Genomic_DNA"/>
</dbReference>
<dbReference type="Proteomes" id="UP001057402">
    <property type="component" value="Chromosome 1"/>
</dbReference>
<gene>
    <name evidence="1" type="ORF">MLD38_001155</name>
</gene>